<protein>
    <recommendedName>
        <fullName evidence="3">YbaB/EbfC family nucleoid-associated protein</fullName>
    </recommendedName>
</protein>
<reference evidence="1 2" key="1">
    <citation type="journal article" date="2014" name="Genome Announc.">
        <title>Draft Genome Sequence of Amycolatopsis lurida NRRL 2430, Producer of the Glycopeptide Family Antibiotic Ristocetin.</title>
        <authorList>
            <person name="Kwun M.J."/>
            <person name="Hong H.J."/>
        </authorList>
    </citation>
    <scope>NUCLEOTIDE SEQUENCE [LARGE SCALE GENOMIC DNA]</scope>
    <source>
        <strain evidence="1 2">NRRL 2430</strain>
    </source>
</reference>
<dbReference type="GO" id="GO:0003677">
    <property type="term" value="F:DNA binding"/>
    <property type="evidence" value="ECO:0007669"/>
    <property type="project" value="InterPro"/>
</dbReference>
<dbReference type="Proteomes" id="UP000256220">
    <property type="component" value="Unassembled WGS sequence"/>
</dbReference>
<proteinExistence type="predicted"/>
<accession>A0A2P2FJ93</accession>
<dbReference type="Pfam" id="PF02575">
    <property type="entry name" value="YbaB_DNA_bd"/>
    <property type="match status" value="1"/>
</dbReference>
<name>A0A2P2FJ93_AMYLU</name>
<evidence type="ECO:0008006" key="3">
    <source>
        <dbReference type="Google" id="ProtNLM"/>
    </source>
</evidence>
<sequence>MEALFPGADMYADYERLAEDVRTMQERMAGIRATADSGDGLISVTVGGAGELIELWLDPRVYRTLDSAALAESITETMHRAAAESQEKGLAIAAGFLPEGATPEGTDLRFGPLLHRLDERAGGR</sequence>
<dbReference type="Gene3D" id="3.30.1310.10">
    <property type="entry name" value="Nucleoid-associated protein YbaB-like domain"/>
    <property type="match status" value="1"/>
</dbReference>
<evidence type="ECO:0000313" key="2">
    <source>
        <dbReference type="Proteomes" id="UP000256220"/>
    </source>
</evidence>
<dbReference type="EMBL" id="JFBM01000039">
    <property type="protein sequence ID" value="KFU76789.1"/>
    <property type="molecule type" value="Genomic_DNA"/>
</dbReference>
<dbReference type="InterPro" id="IPR004401">
    <property type="entry name" value="YbaB/EbfC"/>
</dbReference>
<organism evidence="1 2">
    <name type="scientific">Amycolatopsis lurida NRRL 2430</name>
    <dbReference type="NCBI Taxonomy" id="1460371"/>
    <lineage>
        <taxon>Bacteria</taxon>
        <taxon>Bacillati</taxon>
        <taxon>Actinomycetota</taxon>
        <taxon>Actinomycetes</taxon>
        <taxon>Pseudonocardiales</taxon>
        <taxon>Pseudonocardiaceae</taxon>
        <taxon>Amycolatopsis</taxon>
    </lineage>
</organism>
<dbReference type="AlphaFoldDB" id="A0A2P2FJ93"/>
<dbReference type="RefSeq" id="WP_338400008.1">
    <property type="nucleotide sequence ID" value="NZ_JFBM01000039.1"/>
</dbReference>
<evidence type="ECO:0000313" key="1">
    <source>
        <dbReference type="EMBL" id="KFU76789.1"/>
    </source>
</evidence>
<keyword evidence="2" id="KW-1185">Reference proteome</keyword>
<comment type="caution">
    <text evidence="1">The sequence shown here is derived from an EMBL/GenBank/DDBJ whole genome shotgun (WGS) entry which is preliminary data.</text>
</comment>
<gene>
    <name evidence="1" type="ORF">BB31_33975</name>
</gene>
<dbReference type="InterPro" id="IPR036894">
    <property type="entry name" value="YbaB-like_sf"/>
</dbReference>
<dbReference type="SUPFAM" id="SSF82607">
    <property type="entry name" value="YbaB-like"/>
    <property type="match status" value="1"/>
</dbReference>